<proteinExistence type="predicted"/>
<sequence>MTTWQMRSPVAFFIFNRPDTTARVFEAIRKAAPPTLLVIADGPRSDREGEAEKCAAARAIASNVDWPCQVLLNFSDVNLGCKRRISSGMDWVFGTVGEAVILEDDCVPEPTFFRFCDELLEKFRDDDRVAMISGNNFHGDSAEITESYYFSRRPHIWGWATWRRSWRRYDVEMKSWPAVKKSGWLKQLFPQRAVARYWRVLFDAVHRGDIDTWDHQFTYCCFLHDTLCVMPAVNLVSNIGFGEEATHTKAVTEHAGLPTRAMAFPLLHPCEMKRNVLLDSQLEESIHMPLRQALLLGRTAARLRRLLRREPR</sequence>
<name>A0ABX8LN09_9BACT</name>
<reference evidence="1 2" key="1">
    <citation type="submission" date="2021-06" db="EMBL/GenBank/DDBJ databases">
        <title>Gemonas diversity in paddy soil.</title>
        <authorList>
            <person name="Liu G."/>
        </authorList>
    </citation>
    <scope>NUCLEOTIDE SEQUENCE [LARGE SCALE GENOMIC DNA]</scope>
    <source>
        <strain evidence="1 2">RG2</strain>
    </source>
</reference>
<accession>A0ABX8LN09</accession>
<protein>
    <submittedName>
        <fullName evidence="1">Glycosyltransferase family 2 protein</fullName>
    </submittedName>
</protein>
<dbReference type="EMBL" id="CP077683">
    <property type="protein sequence ID" value="QXE92322.1"/>
    <property type="molecule type" value="Genomic_DNA"/>
</dbReference>
<gene>
    <name evidence="1" type="ORF">KP001_07315</name>
</gene>
<evidence type="ECO:0000313" key="1">
    <source>
        <dbReference type="EMBL" id="QXE92322.1"/>
    </source>
</evidence>
<keyword evidence="2" id="KW-1185">Reference proteome</keyword>
<evidence type="ECO:0000313" key="2">
    <source>
        <dbReference type="Proteomes" id="UP000683559"/>
    </source>
</evidence>
<dbReference type="RefSeq" id="WP_217288876.1">
    <property type="nucleotide sequence ID" value="NZ_CP077683.1"/>
</dbReference>
<organism evidence="1 2">
    <name type="scientific">Geomonas subterranea</name>
    <dbReference type="NCBI Taxonomy" id="2847989"/>
    <lineage>
        <taxon>Bacteria</taxon>
        <taxon>Pseudomonadati</taxon>
        <taxon>Thermodesulfobacteriota</taxon>
        <taxon>Desulfuromonadia</taxon>
        <taxon>Geobacterales</taxon>
        <taxon>Geobacteraceae</taxon>
        <taxon>Geomonas</taxon>
    </lineage>
</organism>
<dbReference type="Proteomes" id="UP000683559">
    <property type="component" value="Chromosome"/>
</dbReference>